<gene>
    <name evidence="4" type="ordered locus">BMS_1353</name>
</gene>
<sequence>MSSRREVNAFNISFLDLLSGALGAVIILFVAVPKGGQEVKKKEPITVEKKLKEKNAALQAQVNALKAELKKNEVKIPIKAQTPIETPPVKKEVVTEAVQTKGILDVDVGFKFKGKNIVFLIDVSGSMKTLDKMGQVKAGLKMLITSMPSDYQIDVIHFPGKRGARYYSLWSYTQKLGERQKKDVYRFLNRLNPKGATPTRSALKYALTKYPDLTDVVLLSDGAPTKMNSSEYDDIKDILSEVKKDNFKNIQINTIGVGAAFSLQSTTPASVFLKELAKQSGGFFYGF</sequence>
<dbReference type="InterPro" id="IPR036465">
    <property type="entry name" value="vWFA_dom_sf"/>
</dbReference>
<keyword evidence="5" id="KW-1185">Reference proteome</keyword>
<feature type="transmembrane region" description="Helical" evidence="2">
    <location>
        <begin position="12"/>
        <end position="32"/>
    </location>
</feature>
<dbReference type="STRING" id="862908.BMS_1353"/>
<evidence type="ECO:0000256" key="2">
    <source>
        <dbReference type="SAM" id="Phobius"/>
    </source>
</evidence>
<keyword evidence="1" id="KW-0175">Coiled coil</keyword>
<dbReference type="PROSITE" id="PS50234">
    <property type="entry name" value="VWFA"/>
    <property type="match status" value="1"/>
</dbReference>
<evidence type="ECO:0000256" key="1">
    <source>
        <dbReference type="SAM" id="Coils"/>
    </source>
</evidence>
<feature type="coiled-coil region" evidence="1">
    <location>
        <begin position="48"/>
        <end position="75"/>
    </location>
</feature>
<dbReference type="RefSeq" id="WP_014244005.1">
    <property type="nucleotide sequence ID" value="NC_016620.1"/>
</dbReference>
<dbReference type="KEGG" id="bmx:BMS_1353"/>
<dbReference type="eggNOG" id="COG2304">
    <property type="taxonomic scope" value="Bacteria"/>
</dbReference>
<dbReference type="SMART" id="SM00327">
    <property type="entry name" value="VWA"/>
    <property type="match status" value="1"/>
</dbReference>
<feature type="domain" description="VWFA" evidence="3">
    <location>
        <begin position="116"/>
        <end position="287"/>
    </location>
</feature>
<keyword evidence="2" id="KW-1133">Transmembrane helix</keyword>
<dbReference type="Gene3D" id="3.40.50.410">
    <property type="entry name" value="von Willebrand factor, type A domain"/>
    <property type="match status" value="1"/>
</dbReference>
<evidence type="ECO:0000313" key="5">
    <source>
        <dbReference type="Proteomes" id="UP000008963"/>
    </source>
</evidence>
<dbReference type="Proteomes" id="UP000008963">
    <property type="component" value="Chromosome"/>
</dbReference>
<dbReference type="PATRIC" id="fig|862908.3.peg.1287"/>
<dbReference type="AlphaFoldDB" id="E1WZN5"/>
<evidence type="ECO:0000313" key="4">
    <source>
        <dbReference type="EMBL" id="CBW26221.1"/>
    </source>
</evidence>
<proteinExistence type="predicted"/>
<evidence type="ECO:0000259" key="3">
    <source>
        <dbReference type="PROSITE" id="PS50234"/>
    </source>
</evidence>
<keyword evidence="2" id="KW-0472">Membrane</keyword>
<organism evidence="4 5">
    <name type="scientific">Halobacteriovorax marinus (strain ATCC BAA-682 / DSM 15412 / SJ)</name>
    <name type="common">Bacteriovorax marinus</name>
    <dbReference type="NCBI Taxonomy" id="862908"/>
    <lineage>
        <taxon>Bacteria</taxon>
        <taxon>Pseudomonadati</taxon>
        <taxon>Bdellovibrionota</taxon>
        <taxon>Bacteriovoracia</taxon>
        <taxon>Bacteriovoracales</taxon>
        <taxon>Halobacteriovoraceae</taxon>
        <taxon>Halobacteriovorax</taxon>
    </lineage>
</organism>
<dbReference type="HOGENOM" id="CLU_968968_0_0_7"/>
<dbReference type="Pfam" id="PF13768">
    <property type="entry name" value="VWA_3"/>
    <property type="match status" value="1"/>
</dbReference>
<name>E1WZN5_HALMS</name>
<accession>E1WZN5</accession>
<keyword evidence="2" id="KW-0812">Transmembrane</keyword>
<dbReference type="EMBL" id="FQ312005">
    <property type="protein sequence ID" value="CBW26221.1"/>
    <property type="molecule type" value="Genomic_DNA"/>
</dbReference>
<reference evidence="5" key="1">
    <citation type="journal article" date="2013" name="ISME J.">
        <title>A small predatory core genome in the divergent marine Bacteriovorax marinus SJ and the terrestrial Bdellovibrio bacteriovorus.</title>
        <authorList>
            <person name="Crossman L.C."/>
            <person name="Chen H."/>
            <person name="Cerdeno-Tarraga A.M."/>
            <person name="Brooks K."/>
            <person name="Quail M.A."/>
            <person name="Pineiro S.A."/>
            <person name="Hobley L."/>
            <person name="Sockett R.E."/>
            <person name="Bentley S.D."/>
            <person name="Parkhill J."/>
            <person name="Williams H.N."/>
            <person name="Stine O.C."/>
        </authorList>
    </citation>
    <scope>NUCLEOTIDE SEQUENCE [LARGE SCALE GENOMIC DNA]</scope>
    <source>
        <strain evidence="5">ATCC BAA-682 / DSM 15412 / SJ</strain>
    </source>
</reference>
<protein>
    <submittedName>
        <fullName evidence="4">Membrane protein</fullName>
    </submittedName>
</protein>
<dbReference type="InterPro" id="IPR002035">
    <property type="entry name" value="VWF_A"/>
</dbReference>
<dbReference type="SUPFAM" id="SSF53300">
    <property type="entry name" value="vWA-like"/>
    <property type="match status" value="1"/>
</dbReference>
<dbReference type="OrthoDB" id="9805121at2"/>